<evidence type="ECO:0000256" key="6">
    <source>
        <dbReference type="ARBA" id="ARBA00034056"/>
    </source>
</evidence>
<comment type="similarity">
    <text evidence="2 7">Belongs to the chalcone isomerase family.</text>
</comment>
<evidence type="ECO:0000256" key="8">
    <source>
        <dbReference type="SAM" id="SignalP"/>
    </source>
</evidence>
<comment type="function">
    <text evidence="5">Catalyzes the intramolecular cyclization of bicyclic chalcones into tricyclic (S)-flavanones. Responsible for the isomerization of 4,2',4',6'-tetrahydroxychalcone (also termed chalcone) into naringenin.</text>
</comment>
<dbReference type="InterPro" id="IPR016087">
    <property type="entry name" value="Chalcone_isomerase"/>
</dbReference>
<evidence type="ECO:0000256" key="4">
    <source>
        <dbReference type="ARBA" id="ARBA00023241"/>
    </source>
</evidence>
<dbReference type="Gene3D" id="1.10.890.20">
    <property type="match status" value="1"/>
</dbReference>
<feature type="chain" id="PRO_5041334009" description="Chalcone-flavonone isomerase family protein" evidence="8">
    <location>
        <begin position="30"/>
        <end position="288"/>
    </location>
</feature>
<evidence type="ECO:0000313" key="10">
    <source>
        <dbReference type="EMBL" id="MCL7024078.1"/>
    </source>
</evidence>
<evidence type="ECO:0000256" key="7">
    <source>
        <dbReference type="RuleBase" id="RU361158"/>
    </source>
</evidence>
<accession>A0AA41V452</accession>
<organism evidence="10 11">
    <name type="scientific">Papaver nudicaule</name>
    <name type="common">Iceland poppy</name>
    <dbReference type="NCBI Taxonomy" id="74823"/>
    <lineage>
        <taxon>Eukaryota</taxon>
        <taxon>Viridiplantae</taxon>
        <taxon>Streptophyta</taxon>
        <taxon>Embryophyta</taxon>
        <taxon>Tracheophyta</taxon>
        <taxon>Spermatophyta</taxon>
        <taxon>Magnoliopsida</taxon>
        <taxon>Ranunculales</taxon>
        <taxon>Papaveraceae</taxon>
        <taxon>Papaveroideae</taxon>
        <taxon>Papaver</taxon>
    </lineage>
</organism>
<comment type="pathway">
    <text evidence="1">Secondary metabolite biosynthesis; flavonoid biosynthesis.</text>
</comment>
<keyword evidence="8" id="KW-0732">Signal</keyword>
<evidence type="ECO:0000313" key="11">
    <source>
        <dbReference type="Proteomes" id="UP001177140"/>
    </source>
</evidence>
<evidence type="ECO:0000259" key="9">
    <source>
        <dbReference type="Pfam" id="PF02431"/>
    </source>
</evidence>
<dbReference type="Gene3D" id="3.50.70.10">
    <property type="match status" value="1"/>
</dbReference>
<dbReference type="SUPFAM" id="SSF54626">
    <property type="entry name" value="Chalcone isomerase"/>
    <property type="match status" value="1"/>
</dbReference>
<evidence type="ECO:0000256" key="1">
    <source>
        <dbReference type="ARBA" id="ARBA00004966"/>
    </source>
</evidence>
<dbReference type="GO" id="GO:0009813">
    <property type="term" value="P:flavonoid biosynthetic process"/>
    <property type="evidence" value="ECO:0007669"/>
    <property type="project" value="UniProtKB-KW"/>
</dbReference>
<proteinExistence type="inferred from homology"/>
<evidence type="ECO:0000256" key="5">
    <source>
        <dbReference type="ARBA" id="ARBA00025429"/>
    </source>
</evidence>
<comment type="caution">
    <text evidence="10">The sequence shown here is derived from an EMBL/GenBank/DDBJ whole genome shotgun (WGS) entry which is preliminary data.</text>
</comment>
<evidence type="ECO:0000256" key="2">
    <source>
        <dbReference type="ARBA" id="ARBA00007166"/>
    </source>
</evidence>
<dbReference type="EMBL" id="JAJJMA010030183">
    <property type="protein sequence ID" value="MCL7024078.1"/>
    <property type="molecule type" value="Genomic_DNA"/>
</dbReference>
<dbReference type="InterPro" id="IPR016088">
    <property type="entry name" value="Chalcone_isomerase_3-sand"/>
</dbReference>
<evidence type="ECO:0000256" key="3">
    <source>
        <dbReference type="ARBA" id="ARBA00023235"/>
    </source>
</evidence>
<reference evidence="10" key="1">
    <citation type="submission" date="2022-03" db="EMBL/GenBank/DDBJ databases">
        <title>A functionally conserved STORR gene fusion in Papaver species that diverged 16.8 million years ago.</title>
        <authorList>
            <person name="Catania T."/>
        </authorList>
    </citation>
    <scope>NUCLEOTIDE SEQUENCE</scope>
    <source>
        <strain evidence="10">S-191538</strain>
    </source>
</reference>
<feature type="signal peptide" evidence="8">
    <location>
        <begin position="1"/>
        <end position="29"/>
    </location>
</feature>
<dbReference type="AlphaFoldDB" id="A0AA41V452"/>
<name>A0AA41V452_PAPNU</name>
<protein>
    <recommendedName>
        <fullName evidence="7">Chalcone-flavonone isomerase family protein</fullName>
    </recommendedName>
</protein>
<feature type="domain" description="Chalcone isomerase" evidence="9">
    <location>
        <begin position="40"/>
        <end position="237"/>
    </location>
</feature>
<dbReference type="InterPro" id="IPR036298">
    <property type="entry name" value="Chalcone_isomerase_sf"/>
</dbReference>
<gene>
    <name evidence="10" type="ORF">MKW94_005254</name>
</gene>
<dbReference type="Pfam" id="PF02431">
    <property type="entry name" value="Chalcone"/>
    <property type="match status" value="1"/>
</dbReference>
<dbReference type="GO" id="GO:0045430">
    <property type="term" value="F:chalcone isomerase activity"/>
    <property type="evidence" value="ECO:0007669"/>
    <property type="project" value="UniProtKB-EC"/>
</dbReference>
<dbReference type="Proteomes" id="UP001177140">
    <property type="component" value="Unassembled WGS sequence"/>
</dbReference>
<dbReference type="PANTHER" id="PTHR28039">
    <property type="entry name" value="CHALCONE--FLAVONONE ISOMERASE 1-RELATED"/>
    <property type="match status" value="1"/>
</dbReference>
<comment type="catalytic activity">
    <reaction evidence="6">
        <text>a chalcone = a flavanone.</text>
        <dbReference type="EC" id="5.5.1.6"/>
    </reaction>
</comment>
<dbReference type="InterPro" id="IPR044164">
    <property type="entry name" value="CFI"/>
</dbReference>
<keyword evidence="11" id="KW-1185">Reference proteome</keyword>
<dbReference type="InterPro" id="IPR016089">
    <property type="entry name" value="Chalcone_isomerase_bundle_sf"/>
</dbReference>
<keyword evidence="3" id="KW-0413">Isomerase</keyword>
<keyword evidence="4" id="KW-0284">Flavonoid biosynthesis</keyword>
<sequence length="288" mass="31625">MKFTSLSNSVPVFLTSLFIFSLYVDKCDATFWPYIKAIEIEGCKFRPFVTPPGSTQMLFLAGSGVKEEFGDSKSMKYSSCAIYLQPTCIAYLAKTWAEKKVVDIAQSLNFFMDIATGPFEKYCRITMLESAKGEDYAAMITKNCEEMLKNSNKYTETAKAALTKFTEAFNGRTLASGSSIHVTVSTSNSVTLAFTEDGSVPKQGDVTLNCKEVGEAFLMSTISLHSTIRESMGSRISGLYKSKFNFDSKDNINVDIGKSNFHLGIGTPNFNLGTAKSIFNLGTDKPTV</sequence>
<dbReference type="PANTHER" id="PTHR28039:SF8">
    <property type="entry name" value="CHALCONE--FLAVANONE ISOMERASE 1-RELATED"/>
    <property type="match status" value="1"/>
</dbReference>